<keyword evidence="2" id="KW-1185">Reference proteome</keyword>
<dbReference type="EMBL" id="LFMY01000003">
    <property type="protein sequence ID" value="OKL61695.1"/>
    <property type="molecule type" value="Genomic_DNA"/>
</dbReference>
<dbReference type="AlphaFoldDB" id="A0A225B4C0"/>
<dbReference type="GeneID" id="31002150"/>
<reference evidence="1 2" key="1">
    <citation type="submission" date="2015-06" db="EMBL/GenBank/DDBJ databases">
        <title>Talaromyces atroroseus IBT 11181 draft genome.</title>
        <authorList>
            <person name="Rasmussen K.B."/>
            <person name="Rasmussen S."/>
            <person name="Petersen B."/>
            <person name="Sicheritz-Ponten T."/>
            <person name="Mortensen U.H."/>
            <person name="Thrane U."/>
        </authorList>
    </citation>
    <scope>NUCLEOTIDE SEQUENCE [LARGE SCALE GENOMIC DNA]</scope>
    <source>
        <strain evidence="1 2">IBT 11181</strain>
    </source>
</reference>
<comment type="caution">
    <text evidence="1">The sequence shown here is derived from an EMBL/GenBank/DDBJ whole genome shotgun (WGS) entry which is preliminary data.</text>
</comment>
<dbReference type="STRING" id="1441469.A0A225B4C0"/>
<dbReference type="Proteomes" id="UP000214365">
    <property type="component" value="Unassembled WGS sequence"/>
</dbReference>
<dbReference type="RefSeq" id="XP_020121816.1">
    <property type="nucleotide sequence ID" value="XM_020264432.1"/>
</dbReference>
<evidence type="ECO:0000313" key="1">
    <source>
        <dbReference type="EMBL" id="OKL61695.1"/>
    </source>
</evidence>
<gene>
    <name evidence="1" type="ORF">UA08_02395</name>
</gene>
<proteinExistence type="predicted"/>
<accession>A0A225B4C0</accession>
<organism evidence="1 2">
    <name type="scientific">Talaromyces atroroseus</name>
    <dbReference type="NCBI Taxonomy" id="1441469"/>
    <lineage>
        <taxon>Eukaryota</taxon>
        <taxon>Fungi</taxon>
        <taxon>Dikarya</taxon>
        <taxon>Ascomycota</taxon>
        <taxon>Pezizomycotina</taxon>
        <taxon>Eurotiomycetes</taxon>
        <taxon>Eurotiomycetidae</taxon>
        <taxon>Eurotiales</taxon>
        <taxon>Trichocomaceae</taxon>
        <taxon>Talaromyces</taxon>
        <taxon>Talaromyces sect. Trachyspermi</taxon>
    </lineage>
</organism>
<dbReference type="OrthoDB" id="4221626at2759"/>
<protein>
    <submittedName>
        <fullName evidence="1">Uncharacterized protein</fullName>
    </submittedName>
</protein>
<evidence type="ECO:0000313" key="2">
    <source>
        <dbReference type="Proteomes" id="UP000214365"/>
    </source>
</evidence>
<sequence>MPASLHIPGIPYMGSGIVLGRLSRASAFLALPRSPVKFRRNIRYRELPSTPPSKLPRPCVSGAPHRRRFRAAPASAVPFPSIARAKPATPPPSPPRYCVWPTPSMSKNGVSRALLNRVLEPATPPPSRIPVRVPLRSCISSIPSCPGAPRKKVGFANPLTRSFAHVFPSPSPRPSRLTFAWRNTPVAPAPPVPTRPSVLQKLVGSRSASPLRSILVRSRSDEVRAKKGVRFGDVAVREVDYWVDRKEHVFFDGGLWALGRLQGWRVTPLDTPDEDGETEKYMTMWGHDHSSLYYHTHMPPCPHAGCVWAKISRMALHYKSKGIYLFDDHEKLLALWSEVRGVARDRGHWKL</sequence>
<name>A0A225B4C0_TALAT</name>